<evidence type="ECO:0000313" key="3">
    <source>
        <dbReference type="EMBL" id="GES78023.1"/>
    </source>
</evidence>
<accession>A0A8H3KXW5</accession>
<comment type="caution">
    <text evidence="3">The sequence shown here is derived from an EMBL/GenBank/DDBJ whole genome shotgun (WGS) entry which is preliminary data.</text>
</comment>
<sequence>MKMVTDQNHSSDISSEQEVIRRTEKIAQLFELDKQNAKVYSALSGENRALKKQLKDYHSQYNTLKKRVKKLERDVHSFKVELEDLDESVDRETVVDLIYKIVLILINEKSKGSAYLSESSEDSDSVEIIEVKEKKAVFYRQRRRARLKKVKRVFTSSESSSSESSSSESSLSSESSSSESSSSESSLSSGSSSSESSLSSKTNSSESSLSNSDYDYMTCEAPIYSEKKKIRKLKCVKKRIGNKKKTKAVRHWREETLKQFVHILPSVRNLTSILHTFTQSDTFYLPQILSLIELPYSAEKLREEIWPDGIDKNEIKVSDNTDEVDKFWYGLLLQGKDSIVDYYSKIKRCNDVIKLCKNHLRELFHKGLSSESQRYIARFRCYYNHNLDPDKMVEMLIQTEKENVSDLITAFSDYLSQVSND</sequence>
<gene>
    <name evidence="3" type="ORF">RCL2_000534400</name>
</gene>
<feature type="coiled-coil region" evidence="1">
    <location>
        <begin position="40"/>
        <end position="88"/>
    </location>
</feature>
<feature type="region of interest" description="Disordered" evidence="2">
    <location>
        <begin position="158"/>
        <end position="211"/>
    </location>
</feature>
<organism evidence="3 4">
    <name type="scientific">Rhizophagus clarus</name>
    <dbReference type="NCBI Taxonomy" id="94130"/>
    <lineage>
        <taxon>Eukaryota</taxon>
        <taxon>Fungi</taxon>
        <taxon>Fungi incertae sedis</taxon>
        <taxon>Mucoromycota</taxon>
        <taxon>Glomeromycotina</taxon>
        <taxon>Glomeromycetes</taxon>
        <taxon>Glomerales</taxon>
        <taxon>Glomeraceae</taxon>
        <taxon>Rhizophagus</taxon>
    </lineage>
</organism>
<protein>
    <submittedName>
        <fullName evidence="3">Uncharacterized protein</fullName>
    </submittedName>
</protein>
<evidence type="ECO:0000313" key="4">
    <source>
        <dbReference type="Proteomes" id="UP000615446"/>
    </source>
</evidence>
<keyword evidence="1" id="KW-0175">Coiled coil</keyword>
<evidence type="ECO:0000256" key="1">
    <source>
        <dbReference type="SAM" id="Coils"/>
    </source>
</evidence>
<dbReference type="Proteomes" id="UP000615446">
    <property type="component" value="Unassembled WGS sequence"/>
</dbReference>
<reference evidence="3" key="1">
    <citation type="submission" date="2019-10" db="EMBL/GenBank/DDBJ databases">
        <title>Conservation and host-specific expression of non-tandemly repeated heterogenous ribosome RNA gene in arbuscular mycorrhizal fungi.</title>
        <authorList>
            <person name="Maeda T."/>
            <person name="Kobayashi Y."/>
            <person name="Nakagawa T."/>
            <person name="Ezawa T."/>
            <person name="Yamaguchi K."/>
            <person name="Bino T."/>
            <person name="Nishimoto Y."/>
            <person name="Shigenobu S."/>
            <person name="Kawaguchi M."/>
        </authorList>
    </citation>
    <scope>NUCLEOTIDE SEQUENCE</scope>
    <source>
        <strain evidence="3">HR1</strain>
    </source>
</reference>
<dbReference type="AlphaFoldDB" id="A0A8H3KXW5"/>
<evidence type="ECO:0000256" key="2">
    <source>
        <dbReference type="SAM" id="MobiDB-lite"/>
    </source>
</evidence>
<dbReference type="EMBL" id="BLAL01000034">
    <property type="protein sequence ID" value="GES78023.1"/>
    <property type="molecule type" value="Genomic_DNA"/>
</dbReference>
<proteinExistence type="predicted"/>
<name>A0A8H3KXW5_9GLOM</name>